<keyword evidence="1" id="KW-1133">Transmembrane helix</keyword>
<dbReference type="Proteomes" id="UP000187203">
    <property type="component" value="Unassembled WGS sequence"/>
</dbReference>
<gene>
    <name evidence="2" type="ORF">COLO4_32090</name>
</gene>
<evidence type="ECO:0000313" key="2">
    <source>
        <dbReference type="EMBL" id="OMO64219.1"/>
    </source>
</evidence>
<accession>A0A1R3H1K7</accession>
<organism evidence="2 3">
    <name type="scientific">Corchorus olitorius</name>
    <dbReference type="NCBI Taxonomy" id="93759"/>
    <lineage>
        <taxon>Eukaryota</taxon>
        <taxon>Viridiplantae</taxon>
        <taxon>Streptophyta</taxon>
        <taxon>Embryophyta</taxon>
        <taxon>Tracheophyta</taxon>
        <taxon>Spermatophyta</taxon>
        <taxon>Magnoliopsida</taxon>
        <taxon>eudicotyledons</taxon>
        <taxon>Gunneridae</taxon>
        <taxon>Pentapetalae</taxon>
        <taxon>rosids</taxon>
        <taxon>malvids</taxon>
        <taxon>Malvales</taxon>
        <taxon>Malvaceae</taxon>
        <taxon>Grewioideae</taxon>
        <taxon>Apeibeae</taxon>
        <taxon>Corchorus</taxon>
    </lineage>
</organism>
<proteinExistence type="predicted"/>
<dbReference type="AlphaFoldDB" id="A0A1R3H1K7"/>
<protein>
    <submittedName>
        <fullName evidence="2">Uncharacterized protein</fullName>
    </submittedName>
</protein>
<keyword evidence="1" id="KW-0812">Transmembrane</keyword>
<dbReference type="Pfam" id="PF05742">
    <property type="entry name" value="TANGO2"/>
    <property type="match status" value="1"/>
</dbReference>
<name>A0A1R3H1K7_9ROSI</name>
<feature type="transmembrane region" description="Helical" evidence="1">
    <location>
        <begin position="57"/>
        <end position="75"/>
    </location>
</feature>
<evidence type="ECO:0000256" key="1">
    <source>
        <dbReference type="SAM" id="Phobius"/>
    </source>
</evidence>
<sequence>MPPPLSIDWTAASEVINHQAPLFMWEAHPLYPFLFFFNRDEYHSRPAEPLGMCHRSLWLHFAVIVFFPILMRVSINHYAGRFGSHGASSSSILRDAAAVSGEFKSSWNDWWENGLKQM</sequence>
<dbReference type="EMBL" id="AWUE01020987">
    <property type="protein sequence ID" value="OMO64219.1"/>
    <property type="molecule type" value="Genomic_DNA"/>
</dbReference>
<dbReference type="InterPro" id="IPR008551">
    <property type="entry name" value="TANGO2"/>
</dbReference>
<keyword evidence="3" id="KW-1185">Reference proteome</keyword>
<comment type="caution">
    <text evidence="2">The sequence shown here is derived from an EMBL/GenBank/DDBJ whole genome shotgun (WGS) entry which is preliminary data.</text>
</comment>
<reference evidence="3" key="1">
    <citation type="submission" date="2013-09" db="EMBL/GenBank/DDBJ databases">
        <title>Corchorus olitorius genome sequencing.</title>
        <authorList>
            <person name="Alam M."/>
            <person name="Haque M.S."/>
            <person name="Islam M.S."/>
            <person name="Emdad E.M."/>
            <person name="Islam M.M."/>
            <person name="Ahmed B."/>
            <person name="Halim A."/>
            <person name="Hossen Q.M.M."/>
            <person name="Hossain M.Z."/>
            <person name="Ahmed R."/>
            <person name="Khan M.M."/>
            <person name="Islam R."/>
            <person name="Rashid M.M."/>
            <person name="Khan S.A."/>
            <person name="Rahman M.S."/>
            <person name="Alam M."/>
            <person name="Yahiya A.S."/>
            <person name="Khan M.S."/>
            <person name="Azam M.S."/>
            <person name="Haque T."/>
            <person name="Lashkar M.Z.H."/>
            <person name="Akhand A.I."/>
            <person name="Morshed G."/>
            <person name="Roy S."/>
            <person name="Uddin K.S."/>
            <person name="Rabeya T."/>
            <person name="Hossain A.S."/>
            <person name="Chowdhury A."/>
            <person name="Snigdha A.R."/>
            <person name="Mortoza M.S."/>
            <person name="Matin S.A."/>
            <person name="Hoque S.M.E."/>
            <person name="Islam M.K."/>
            <person name="Roy D.K."/>
            <person name="Haider R."/>
            <person name="Moosa M.M."/>
            <person name="Elias S.M."/>
            <person name="Hasan A.M."/>
            <person name="Jahan S."/>
            <person name="Shafiuddin M."/>
            <person name="Mahmood N."/>
            <person name="Shommy N.S."/>
        </authorList>
    </citation>
    <scope>NUCLEOTIDE SEQUENCE [LARGE SCALE GENOMIC DNA]</scope>
    <source>
        <strain evidence="3">cv. O-4</strain>
    </source>
</reference>
<keyword evidence="1" id="KW-0472">Membrane</keyword>
<evidence type="ECO:0000313" key="3">
    <source>
        <dbReference type="Proteomes" id="UP000187203"/>
    </source>
</evidence>